<dbReference type="EMBL" id="ACIL03000017">
    <property type="protein sequence ID" value="ESL02018.1"/>
    <property type="molecule type" value="Genomic_DNA"/>
</dbReference>
<dbReference type="HOGENOM" id="CLU_015486_0_2_9"/>
<reference evidence="12 13" key="1">
    <citation type="submission" date="2013-06" db="EMBL/GenBank/DDBJ databases">
        <authorList>
            <person name="Weinstock G."/>
            <person name="Sodergren E."/>
            <person name="Clifton S."/>
            <person name="Fulton L."/>
            <person name="Fulton B."/>
            <person name="Courtney L."/>
            <person name="Fronick C."/>
            <person name="Harrison M."/>
            <person name="Strong C."/>
            <person name="Farmer C."/>
            <person name="Delahaunty K."/>
            <person name="Markovic C."/>
            <person name="Hall O."/>
            <person name="Minx P."/>
            <person name="Tomlinson C."/>
            <person name="Mitreva M."/>
            <person name="Nelson J."/>
            <person name="Hou S."/>
            <person name="Wollam A."/>
            <person name="Pepin K.H."/>
            <person name="Johnson M."/>
            <person name="Bhonagiri V."/>
            <person name="Nash W.E."/>
            <person name="Warren W."/>
            <person name="Chinwalla A."/>
            <person name="Mardis E.R."/>
            <person name="Wilson R.K."/>
        </authorList>
    </citation>
    <scope>NUCLEOTIDE SEQUENCE [LARGE SCALE GENOMIC DNA]</scope>
    <source>
        <strain evidence="12 13">ATCC 51271</strain>
    </source>
</reference>
<dbReference type="PROSITE" id="PS50989">
    <property type="entry name" value="COA_CT_CTER"/>
    <property type="match status" value="1"/>
</dbReference>
<evidence type="ECO:0000256" key="7">
    <source>
        <dbReference type="ARBA" id="ARBA00022840"/>
    </source>
</evidence>
<name>V2XZ49_9FIRM</name>
<proteinExistence type="predicted"/>
<dbReference type="GO" id="GO:0003989">
    <property type="term" value="F:acetyl-CoA carboxylase activity"/>
    <property type="evidence" value="ECO:0007669"/>
    <property type="project" value="InterPro"/>
</dbReference>
<dbReference type="GO" id="GO:2001295">
    <property type="term" value="P:malonyl-CoA biosynthetic process"/>
    <property type="evidence" value="ECO:0007669"/>
    <property type="project" value="UniProtKB-UniPathway"/>
</dbReference>
<dbReference type="AlphaFoldDB" id="V2XZ49"/>
<keyword evidence="4 12" id="KW-0808">Transferase</keyword>
<dbReference type="UniPathway" id="UPA00655">
    <property type="reaction ID" value="UER00711"/>
</dbReference>
<organism evidence="12 13">
    <name type="scientific">Catonella morbi ATCC 51271</name>
    <dbReference type="NCBI Taxonomy" id="592026"/>
    <lineage>
        <taxon>Bacteria</taxon>
        <taxon>Bacillati</taxon>
        <taxon>Bacillota</taxon>
        <taxon>Clostridia</taxon>
        <taxon>Lachnospirales</taxon>
        <taxon>Lachnospiraceae</taxon>
        <taxon>Catonella</taxon>
    </lineage>
</organism>
<dbReference type="RefSeq" id="WP_023355680.1">
    <property type="nucleotide sequence ID" value="NZ_KI535370.1"/>
</dbReference>
<dbReference type="InterPro" id="IPR011763">
    <property type="entry name" value="COA_CT_C"/>
</dbReference>
<evidence type="ECO:0000256" key="4">
    <source>
        <dbReference type="ARBA" id="ARBA00022679"/>
    </source>
</evidence>
<dbReference type="Pfam" id="PF03255">
    <property type="entry name" value="ACCA"/>
    <property type="match status" value="1"/>
</dbReference>
<evidence type="ECO:0000256" key="9">
    <source>
        <dbReference type="ARBA" id="ARBA00023160"/>
    </source>
</evidence>
<comment type="caution">
    <text evidence="12">The sequence shown here is derived from an EMBL/GenBank/DDBJ whole genome shotgun (WGS) entry which is preliminary data.</text>
</comment>
<dbReference type="InterPro" id="IPR029045">
    <property type="entry name" value="ClpP/crotonase-like_dom_sf"/>
</dbReference>
<protein>
    <recommendedName>
        <fullName evidence="2">acetyl-CoA carboxytransferase</fullName>
        <ecNumber evidence="2">2.1.3.15</ecNumber>
    </recommendedName>
</protein>
<comment type="catalytic activity">
    <reaction evidence="10">
        <text>N(6)-carboxybiotinyl-L-lysyl-[protein] + acetyl-CoA = N(6)-biotinyl-L-lysyl-[protein] + malonyl-CoA</text>
        <dbReference type="Rhea" id="RHEA:54728"/>
        <dbReference type="Rhea" id="RHEA-COMP:10505"/>
        <dbReference type="Rhea" id="RHEA-COMP:10506"/>
        <dbReference type="ChEBI" id="CHEBI:57288"/>
        <dbReference type="ChEBI" id="CHEBI:57384"/>
        <dbReference type="ChEBI" id="CHEBI:83144"/>
        <dbReference type="ChEBI" id="CHEBI:83145"/>
        <dbReference type="EC" id="2.1.3.15"/>
    </reaction>
</comment>
<dbReference type="GO" id="GO:0005524">
    <property type="term" value="F:ATP binding"/>
    <property type="evidence" value="ECO:0007669"/>
    <property type="project" value="UniProtKB-KW"/>
</dbReference>
<evidence type="ECO:0000256" key="3">
    <source>
        <dbReference type="ARBA" id="ARBA00022516"/>
    </source>
</evidence>
<keyword evidence="5" id="KW-0547">Nucleotide-binding</keyword>
<evidence type="ECO:0000313" key="13">
    <source>
        <dbReference type="Proteomes" id="UP000018227"/>
    </source>
</evidence>
<dbReference type="eggNOG" id="COG0825">
    <property type="taxonomic scope" value="Bacteria"/>
</dbReference>
<keyword evidence="6" id="KW-0276">Fatty acid metabolism</keyword>
<dbReference type="PANTHER" id="PTHR42853">
    <property type="entry name" value="ACETYL-COENZYME A CARBOXYLASE CARBOXYL TRANSFERASE SUBUNIT ALPHA"/>
    <property type="match status" value="1"/>
</dbReference>
<dbReference type="NCBIfam" id="NF041504">
    <property type="entry name" value="AccA_sub"/>
    <property type="match status" value="1"/>
</dbReference>
<evidence type="ECO:0000313" key="12">
    <source>
        <dbReference type="EMBL" id="ESL02018.1"/>
    </source>
</evidence>
<dbReference type="Proteomes" id="UP000018227">
    <property type="component" value="Unassembled WGS sequence"/>
</dbReference>
<accession>V2XZ49</accession>
<dbReference type="PANTHER" id="PTHR42853:SF3">
    <property type="entry name" value="ACETYL-COENZYME A CARBOXYLASE CARBOXYL TRANSFERASE SUBUNIT ALPHA, CHLOROPLASTIC"/>
    <property type="match status" value="1"/>
</dbReference>
<evidence type="ECO:0000256" key="1">
    <source>
        <dbReference type="ARBA" id="ARBA00004956"/>
    </source>
</evidence>
<comment type="pathway">
    <text evidence="1">Lipid metabolism; malonyl-CoA biosynthesis; malonyl-CoA from acetyl-CoA: step 1/1.</text>
</comment>
<feature type="domain" description="CoA carboxyltransferase C-terminal" evidence="11">
    <location>
        <begin position="1"/>
        <end position="236"/>
    </location>
</feature>
<dbReference type="OrthoDB" id="9808023at2"/>
<dbReference type="GO" id="GO:0006633">
    <property type="term" value="P:fatty acid biosynthetic process"/>
    <property type="evidence" value="ECO:0007669"/>
    <property type="project" value="UniProtKB-KW"/>
</dbReference>
<keyword evidence="9" id="KW-0275">Fatty acid biosynthesis</keyword>
<dbReference type="GO" id="GO:0009317">
    <property type="term" value="C:acetyl-CoA carboxylase complex"/>
    <property type="evidence" value="ECO:0007669"/>
    <property type="project" value="InterPro"/>
</dbReference>
<keyword evidence="8" id="KW-0443">Lipid metabolism</keyword>
<gene>
    <name evidence="12" type="ORF">GCWU0000282_002837</name>
</gene>
<keyword evidence="7" id="KW-0067">ATP-binding</keyword>
<sequence length="265" mass="29051">MKEKIKSPYERVMLARDKDRLKINDYIEFLFDDFIELKGDGISGEDSAILGGIALFHDIPVTVIGHKKGSTTEENIACNFGMASPEGYRKAARLMKQAEKFGRPIITIVDTPGAYPGLMAEANGQANAIAENLALMSGLKVPIISVITGEGSSGGALGIAVADKVFMLENAVYSILSPEGFASILWKDSKRADEAAKLMKLTAGELLDYGIIDGIVKEGAKLIINMDEMIYKELTELRKQKADSLVKNRYKKFREIDKEKRAVKA</sequence>
<keyword evidence="13" id="KW-1185">Reference proteome</keyword>
<dbReference type="PRINTS" id="PR01069">
    <property type="entry name" value="ACCCTRFRASEA"/>
</dbReference>
<evidence type="ECO:0000256" key="10">
    <source>
        <dbReference type="ARBA" id="ARBA00049152"/>
    </source>
</evidence>
<evidence type="ECO:0000256" key="2">
    <source>
        <dbReference type="ARBA" id="ARBA00011883"/>
    </source>
</evidence>
<dbReference type="STRING" id="592026.GCWU0000282_002837"/>
<dbReference type="EC" id="2.1.3.15" evidence="2"/>
<evidence type="ECO:0000259" key="11">
    <source>
        <dbReference type="PROSITE" id="PS50989"/>
    </source>
</evidence>
<dbReference type="Gene3D" id="3.90.226.10">
    <property type="entry name" value="2-enoyl-CoA Hydratase, Chain A, domain 1"/>
    <property type="match status" value="1"/>
</dbReference>
<keyword evidence="3" id="KW-0444">Lipid biosynthesis</keyword>
<dbReference type="SUPFAM" id="SSF52096">
    <property type="entry name" value="ClpP/crotonase"/>
    <property type="match status" value="1"/>
</dbReference>
<dbReference type="GO" id="GO:0016743">
    <property type="term" value="F:carboxyl- or carbamoyltransferase activity"/>
    <property type="evidence" value="ECO:0007669"/>
    <property type="project" value="InterPro"/>
</dbReference>
<dbReference type="InterPro" id="IPR001095">
    <property type="entry name" value="Acetyl_CoA_COase_a_su"/>
</dbReference>
<evidence type="ECO:0000256" key="5">
    <source>
        <dbReference type="ARBA" id="ARBA00022741"/>
    </source>
</evidence>
<evidence type="ECO:0000256" key="6">
    <source>
        <dbReference type="ARBA" id="ARBA00022832"/>
    </source>
</evidence>
<evidence type="ECO:0000256" key="8">
    <source>
        <dbReference type="ARBA" id="ARBA00023098"/>
    </source>
</evidence>